<dbReference type="EMBL" id="AWEZ01000062">
    <property type="protein sequence ID" value="ERL06739.1"/>
    <property type="molecule type" value="Genomic_DNA"/>
</dbReference>
<keyword evidence="10 12" id="KW-0704">Schiff base</keyword>
<accession>U2T111</accession>
<protein>
    <recommendedName>
        <fullName evidence="4 12">4-hydroxy-tetrahydrodipicolinate synthase</fullName>
        <shortName evidence="12">HTPA synthase</shortName>
        <ecNumber evidence="4 12">4.3.3.7</ecNumber>
    </recommendedName>
</protein>
<dbReference type="Pfam" id="PF00701">
    <property type="entry name" value="DHDPS"/>
    <property type="match status" value="1"/>
</dbReference>
<reference evidence="16 17" key="1">
    <citation type="submission" date="2013-08" db="EMBL/GenBank/DDBJ databases">
        <authorList>
            <person name="Durkin A.S."/>
            <person name="Haft D.R."/>
            <person name="McCorrison J."/>
            <person name="Torralba M."/>
            <person name="Gillis M."/>
            <person name="Haft D.H."/>
            <person name="Methe B."/>
            <person name="Sutton G."/>
            <person name="Nelson K.E."/>
        </authorList>
    </citation>
    <scope>NUCLEOTIDE SEQUENCE [LARGE SCALE GENOMIC DNA]</scope>
    <source>
        <strain evidence="16 17">F0195</strain>
    </source>
</reference>
<dbReference type="UniPathway" id="UPA00034">
    <property type="reaction ID" value="UER00017"/>
</dbReference>
<dbReference type="GO" id="GO:0005737">
    <property type="term" value="C:cytoplasm"/>
    <property type="evidence" value="ECO:0007669"/>
    <property type="project" value="UniProtKB-SubCell"/>
</dbReference>
<evidence type="ECO:0000256" key="13">
    <source>
        <dbReference type="PIRNR" id="PIRNR001365"/>
    </source>
</evidence>
<dbReference type="Gene3D" id="3.20.20.70">
    <property type="entry name" value="Aldolase class I"/>
    <property type="match status" value="1"/>
</dbReference>
<dbReference type="GO" id="GO:0019877">
    <property type="term" value="P:diaminopimelate biosynthetic process"/>
    <property type="evidence" value="ECO:0007669"/>
    <property type="project" value="UniProtKB-UniRule"/>
</dbReference>
<proteinExistence type="inferred from homology"/>
<dbReference type="InterPro" id="IPR002220">
    <property type="entry name" value="DapA-like"/>
</dbReference>
<evidence type="ECO:0000313" key="17">
    <source>
        <dbReference type="Proteomes" id="UP000016638"/>
    </source>
</evidence>
<feature type="active site" description="Schiff-base intermediate with substrate" evidence="12 14">
    <location>
        <position position="163"/>
    </location>
</feature>
<evidence type="ECO:0000256" key="3">
    <source>
        <dbReference type="ARBA" id="ARBA00007592"/>
    </source>
</evidence>
<evidence type="ECO:0000256" key="4">
    <source>
        <dbReference type="ARBA" id="ARBA00012086"/>
    </source>
</evidence>
<evidence type="ECO:0000256" key="2">
    <source>
        <dbReference type="ARBA" id="ARBA00005120"/>
    </source>
</evidence>
<dbReference type="OrthoDB" id="9782828at2"/>
<comment type="similarity">
    <text evidence="3 12 13">Belongs to the DapA family.</text>
</comment>
<comment type="pathway">
    <text evidence="2 12">Amino-acid biosynthesis; L-lysine biosynthesis via DAP pathway; (S)-tetrahydrodipicolinate from L-aspartate: step 3/4.</text>
</comment>
<dbReference type="AlphaFoldDB" id="U2T111"/>
<comment type="caution">
    <text evidence="12">Was originally thought to be a dihydrodipicolinate synthase (DHDPS), catalyzing the condensation of (S)-aspartate-beta-semialdehyde [(S)-ASA] and pyruvate to dihydrodipicolinate (DHDP). However, it was shown in E.coli that the product of the enzymatic reaction is not dihydrodipicolinate but in fact (4S)-4-hydroxy-2,3,4,5-tetrahydro-(2S)-dipicolinic acid (HTPA), and that the consecutive dehydration reaction leading to DHDP is not spontaneous but catalyzed by DapB.</text>
</comment>
<dbReference type="PIRSF" id="PIRSF001365">
    <property type="entry name" value="DHDPS"/>
    <property type="match status" value="1"/>
</dbReference>
<feature type="active site" description="Proton donor/acceptor" evidence="12 14">
    <location>
        <position position="135"/>
    </location>
</feature>
<keyword evidence="17" id="KW-1185">Reference proteome</keyword>
<dbReference type="Proteomes" id="UP000016638">
    <property type="component" value="Unassembled WGS sequence"/>
</dbReference>
<comment type="catalytic activity">
    <reaction evidence="11 12">
        <text>L-aspartate 4-semialdehyde + pyruvate = (2S,4S)-4-hydroxy-2,3,4,5-tetrahydrodipicolinate + H2O + H(+)</text>
        <dbReference type="Rhea" id="RHEA:34171"/>
        <dbReference type="ChEBI" id="CHEBI:15361"/>
        <dbReference type="ChEBI" id="CHEBI:15377"/>
        <dbReference type="ChEBI" id="CHEBI:15378"/>
        <dbReference type="ChEBI" id="CHEBI:67139"/>
        <dbReference type="ChEBI" id="CHEBI:537519"/>
        <dbReference type="EC" id="4.3.3.7"/>
    </reaction>
</comment>
<dbReference type="InterPro" id="IPR005263">
    <property type="entry name" value="DapA"/>
</dbReference>
<evidence type="ECO:0000256" key="10">
    <source>
        <dbReference type="ARBA" id="ARBA00023270"/>
    </source>
</evidence>
<evidence type="ECO:0000256" key="5">
    <source>
        <dbReference type="ARBA" id="ARBA00022490"/>
    </source>
</evidence>
<evidence type="ECO:0000256" key="14">
    <source>
        <dbReference type="PIRSR" id="PIRSR001365-1"/>
    </source>
</evidence>
<dbReference type="HAMAP" id="MF_00418">
    <property type="entry name" value="DapA"/>
    <property type="match status" value="1"/>
</dbReference>
<dbReference type="PRINTS" id="PR00146">
    <property type="entry name" value="DHPICSNTHASE"/>
</dbReference>
<dbReference type="InterPro" id="IPR013785">
    <property type="entry name" value="Aldolase_TIM"/>
</dbReference>
<evidence type="ECO:0000313" key="16">
    <source>
        <dbReference type="EMBL" id="ERL06739.1"/>
    </source>
</evidence>
<evidence type="ECO:0000256" key="12">
    <source>
        <dbReference type="HAMAP-Rule" id="MF_00418"/>
    </source>
</evidence>
<comment type="subunit">
    <text evidence="12">Homotetramer; dimer of dimers.</text>
</comment>
<gene>
    <name evidence="16" type="primary">dapA_2</name>
    <name evidence="12" type="synonym">dapA</name>
    <name evidence="16" type="ORF">HMPREF1316_0537</name>
</gene>
<keyword evidence="5 12" id="KW-0963">Cytoplasm</keyword>
<dbReference type="eggNOG" id="COG0329">
    <property type="taxonomic scope" value="Bacteria"/>
</dbReference>
<feature type="binding site" evidence="12 15">
    <location>
        <position position="206"/>
    </location>
    <ligand>
        <name>pyruvate</name>
        <dbReference type="ChEBI" id="CHEBI:15361"/>
    </ligand>
</feature>
<keyword evidence="8 12" id="KW-0457">Lysine biosynthesis</keyword>
<evidence type="ECO:0000256" key="1">
    <source>
        <dbReference type="ARBA" id="ARBA00003294"/>
    </source>
</evidence>
<sequence length="297" mass="31882">MAGIKGIIVPIVTPFREDETINTAELRCQVDRQIEAGIHAIFCFGTNGEGYILDKEDKMLVLATVINQVAGRVPVYAGTGCVSTKETIEQSKMAADLGADVLSIITPSFAKASQAELQAHYEAVAAAVDLPIVLYNIPMRTGNALEPATVAKLSEVDNIVGAKDSSGDWDNLKAYIDLTRNKDFAVLSGNDALILRALKEGAKGSIAGCANVYPKNMVGIYENFVKGDLDAAQQCQDNVANLRSVFKYGNPNTVVKFAVRELGFPVGRCRAPFNQLSEEGLAALRTALAEDKQRGIE</sequence>
<evidence type="ECO:0000256" key="15">
    <source>
        <dbReference type="PIRSR" id="PIRSR001365-2"/>
    </source>
</evidence>
<evidence type="ECO:0000256" key="11">
    <source>
        <dbReference type="ARBA" id="ARBA00047836"/>
    </source>
</evidence>
<dbReference type="GO" id="GO:0008840">
    <property type="term" value="F:4-hydroxy-tetrahydrodipicolinate synthase activity"/>
    <property type="evidence" value="ECO:0007669"/>
    <property type="project" value="UniProtKB-UniRule"/>
</dbReference>
<comment type="subcellular location">
    <subcellularLocation>
        <location evidence="12">Cytoplasm</location>
    </subcellularLocation>
</comment>
<dbReference type="PATRIC" id="fig|1125712.3.peg.1960"/>
<dbReference type="EC" id="4.3.3.7" evidence="4 12"/>
<dbReference type="SMART" id="SM01130">
    <property type="entry name" value="DHDPS"/>
    <property type="match status" value="1"/>
</dbReference>
<organism evidence="16 17">
    <name type="scientific">Olsenella profusa F0195</name>
    <dbReference type="NCBI Taxonomy" id="1125712"/>
    <lineage>
        <taxon>Bacteria</taxon>
        <taxon>Bacillati</taxon>
        <taxon>Actinomycetota</taxon>
        <taxon>Coriobacteriia</taxon>
        <taxon>Coriobacteriales</taxon>
        <taxon>Atopobiaceae</taxon>
        <taxon>Olsenella</taxon>
    </lineage>
</organism>
<comment type="function">
    <text evidence="1 12">Catalyzes the condensation of (S)-aspartate-beta-semialdehyde [(S)-ASA] and pyruvate to 4-hydroxy-tetrahydrodipicolinate (HTPA).</text>
</comment>
<evidence type="ECO:0000256" key="7">
    <source>
        <dbReference type="ARBA" id="ARBA00022915"/>
    </source>
</evidence>
<name>U2T111_9ACTN</name>
<keyword evidence="9 12" id="KW-0456">Lyase</keyword>
<evidence type="ECO:0000256" key="8">
    <source>
        <dbReference type="ARBA" id="ARBA00023154"/>
    </source>
</evidence>
<dbReference type="GO" id="GO:0009089">
    <property type="term" value="P:lysine biosynthetic process via diaminopimelate"/>
    <property type="evidence" value="ECO:0007669"/>
    <property type="project" value="UniProtKB-UniRule"/>
</dbReference>
<dbReference type="RefSeq" id="WP_021726807.1">
    <property type="nucleotide sequence ID" value="NZ_AWEZ01000062.1"/>
</dbReference>
<dbReference type="STRING" id="1125712.HMPREF1316_0537"/>
<evidence type="ECO:0000256" key="6">
    <source>
        <dbReference type="ARBA" id="ARBA00022605"/>
    </source>
</evidence>
<dbReference type="PANTHER" id="PTHR12128">
    <property type="entry name" value="DIHYDRODIPICOLINATE SYNTHASE"/>
    <property type="match status" value="1"/>
</dbReference>
<evidence type="ECO:0000256" key="9">
    <source>
        <dbReference type="ARBA" id="ARBA00023239"/>
    </source>
</evidence>
<keyword evidence="7 12" id="KW-0220">Diaminopimelate biosynthesis</keyword>
<dbReference type="PANTHER" id="PTHR12128:SF66">
    <property type="entry name" value="4-HYDROXY-2-OXOGLUTARATE ALDOLASE, MITOCHONDRIAL"/>
    <property type="match status" value="1"/>
</dbReference>
<dbReference type="SUPFAM" id="SSF51569">
    <property type="entry name" value="Aldolase"/>
    <property type="match status" value="1"/>
</dbReference>
<comment type="caution">
    <text evidence="16">The sequence shown here is derived from an EMBL/GenBank/DDBJ whole genome shotgun (WGS) entry which is preliminary data.</text>
</comment>
<dbReference type="CDD" id="cd00408">
    <property type="entry name" value="DHDPS-like"/>
    <property type="match status" value="1"/>
</dbReference>
<keyword evidence="6 12" id="KW-0028">Amino-acid biosynthesis</keyword>
<dbReference type="NCBIfam" id="TIGR00674">
    <property type="entry name" value="dapA"/>
    <property type="match status" value="1"/>
</dbReference>
<feature type="site" description="Part of a proton relay during catalysis" evidence="12">
    <location>
        <position position="46"/>
    </location>
</feature>
<comment type="caution">
    <text evidence="12">Lacks conserved residue(s) required for the propagation of feature annotation.</text>
</comment>